<dbReference type="FunFam" id="2.60.40.2130:FF:000002">
    <property type="entry name" value="Putative Spondin-1"/>
    <property type="match status" value="1"/>
</dbReference>
<gene>
    <name evidence="10" type="ORF">NEMVEDRAFT_v1g79471</name>
</gene>
<accession>A7RF43</accession>
<dbReference type="AlphaFoldDB" id="A7RF43"/>
<sequence>ECCACGKATYKLTFKGKWSQETHARHHPGPMARWSPLIGCSHSNKYVMWRYGGIASRAVQMMSEWGATEYLDEEMRNQQENVMSIIQTPSLWYGVGESSAVFRVDSTRHLLSMISRMIPSPDWNVGVDRVNLCTTNCTWKHEETIDLIPWDAGTDDGITFKSPNARSTPKQPISRITTRLHDHPRASFYLNTNDQIRPFASLKLERLAVSGGCSNDAHIAPKNPYPPKSARIDCQLTHWSKWTSCSVTCGVGEQIRGRDIIRVPEHDGIPCPNLYEHRPCARQRCSSTKKCEVTPWSAWSSCRGSCGVGRKVRTRRIIRQSSLSGMTCPSLVKKRKCKLSPCHCVVTSWSVWSTCSRDC</sequence>
<dbReference type="InParanoid" id="A7RF43"/>
<dbReference type="SMART" id="SM00209">
    <property type="entry name" value="TSP1"/>
    <property type="match status" value="2"/>
</dbReference>
<evidence type="ECO:0000313" key="11">
    <source>
        <dbReference type="Proteomes" id="UP000001593"/>
    </source>
</evidence>
<organism evidence="10 11">
    <name type="scientific">Nematostella vectensis</name>
    <name type="common">Starlet sea anemone</name>
    <dbReference type="NCBI Taxonomy" id="45351"/>
    <lineage>
        <taxon>Eukaryota</taxon>
        <taxon>Metazoa</taxon>
        <taxon>Cnidaria</taxon>
        <taxon>Anthozoa</taxon>
        <taxon>Hexacorallia</taxon>
        <taxon>Actiniaria</taxon>
        <taxon>Edwardsiidae</taxon>
        <taxon>Nematostella</taxon>
    </lineage>
</organism>
<evidence type="ECO:0000256" key="3">
    <source>
        <dbReference type="ARBA" id="ARBA00022530"/>
    </source>
</evidence>
<evidence type="ECO:0000259" key="9">
    <source>
        <dbReference type="PROSITE" id="PS51020"/>
    </source>
</evidence>
<evidence type="ECO:0000313" key="10">
    <source>
        <dbReference type="EMBL" id="EDO49895.1"/>
    </source>
</evidence>
<dbReference type="GO" id="GO:0007155">
    <property type="term" value="P:cell adhesion"/>
    <property type="evidence" value="ECO:0007669"/>
    <property type="project" value="UniProtKB-KW"/>
</dbReference>
<keyword evidence="4" id="KW-0479">Metal-binding</keyword>
<dbReference type="PANTHER" id="PTHR11311">
    <property type="entry name" value="SPONDIN"/>
    <property type="match status" value="1"/>
</dbReference>
<feature type="non-terminal residue" evidence="10">
    <location>
        <position position="359"/>
    </location>
</feature>
<keyword evidence="6" id="KW-0130">Cell adhesion</keyword>
<dbReference type="SUPFAM" id="SSF82895">
    <property type="entry name" value="TSP-1 type 1 repeat"/>
    <property type="match status" value="2"/>
</dbReference>
<evidence type="ECO:0000256" key="2">
    <source>
        <dbReference type="ARBA" id="ARBA00022525"/>
    </source>
</evidence>
<evidence type="ECO:0000256" key="8">
    <source>
        <dbReference type="ARBA" id="ARBA00023180"/>
    </source>
</evidence>
<dbReference type="Gene3D" id="2.20.100.10">
    <property type="entry name" value="Thrombospondin type-1 (TSP1) repeat"/>
    <property type="match status" value="2"/>
</dbReference>
<dbReference type="FunFam" id="2.20.100.10:FF:000019">
    <property type="entry name" value="Thrombospondin type 1 domain containing 7A"/>
    <property type="match status" value="1"/>
</dbReference>
<evidence type="ECO:0000256" key="1">
    <source>
        <dbReference type="ARBA" id="ARBA00004498"/>
    </source>
</evidence>
<reference evidence="10 11" key="1">
    <citation type="journal article" date="2007" name="Science">
        <title>Sea anemone genome reveals ancestral eumetazoan gene repertoire and genomic organization.</title>
        <authorList>
            <person name="Putnam N.H."/>
            <person name="Srivastava M."/>
            <person name="Hellsten U."/>
            <person name="Dirks B."/>
            <person name="Chapman J."/>
            <person name="Salamov A."/>
            <person name="Terry A."/>
            <person name="Shapiro H."/>
            <person name="Lindquist E."/>
            <person name="Kapitonov V.V."/>
            <person name="Jurka J."/>
            <person name="Genikhovich G."/>
            <person name="Grigoriev I.V."/>
            <person name="Lucas S.M."/>
            <person name="Steele R.E."/>
            <person name="Finnerty J.R."/>
            <person name="Technau U."/>
            <person name="Martindale M.Q."/>
            <person name="Rokhsar D.S."/>
        </authorList>
    </citation>
    <scope>NUCLEOTIDE SEQUENCE [LARGE SCALE GENOMIC DNA]</scope>
    <source>
        <strain evidence="11">CH2 X CH6</strain>
    </source>
</reference>
<protein>
    <recommendedName>
        <fullName evidence="9">Spondin domain-containing protein</fullName>
    </recommendedName>
</protein>
<dbReference type="PROSITE" id="PS50092">
    <property type="entry name" value="TSP1"/>
    <property type="match status" value="2"/>
</dbReference>
<dbReference type="InterPro" id="IPR044004">
    <property type="entry name" value="TSP1_spondin_dom"/>
</dbReference>
<dbReference type="HOGENOM" id="CLU_034407_1_0_1"/>
<evidence type="ECO:0000256" key="5">
    <source>
        <dbReference type="ARBA" id="ARBA00022729"/>
    </source>
</evidence>
<dbReference type="OMA" id="RNYYYTN"/>
<keyword evidence="5" id="KW-0732">Signal</keyword>
<name>A7RF43_NEMVE</name>
<evidence type="ECO:0000256" key="7">
    <source>
        <dbReference type="ARBA" id="ARBA00023157"/>
    </source>
</evidence>
<dbReference type="InterPro" id="IPR051418">
    <property type="entry name" value="Spondin/Thrombospondin_T1"/>
</dbReference>
<proteinExistence type="predicted"/>
<keyword evidence="8" id="KW-0325">Glycoprotein</keyword>
<evidence type="ECO:0000256" key="6">
    <source>
        <dbReference type="ARBA" id="ARBA00022889"/>
    </source>
</evidence>
<dbReference type="eggNOG" id="KOG3539">
    <property type="taxonomic scope" value="Eukaryota"/>
</dbReference>
<dbReference type="NCBIfam" id="NF038123">
    <property type="entry name" value="NF038123_dom"/>
    <property type="match status" value="1"/>
</dbReference>
<feature type="non-terminal residue" evidence="10">
    <location>
        <position position="1"/>
    </location>
</feature>
<dbReference type="InterPro" id="IPR009465">
    <property type="entry name" value="Spondin_N"/>
</dbReference>
<dbReference type="PROSITE" id="PS51020">
    <property type="entry name" value="SPONDIN"/>
    <property type="match status" value="1"/>
</dbReference>
<dbReference type="Gene3D" id="2.60.40.2130">
    <property type="entry name" value="F-spondin domain"/>
    <property type="match status" value="1"/>
</dbReference>
<keyword evidence="7" id="KW-1015">Disulfide bond</keyword>
<dbReference type="PANTHER" id="PTHR11311:SF15">
    <property type="entry name" value="SPONDIN-2"/>
    <property type="match status" value="1"/>
</dbReference>
<dbReference type="PhylomeDB" id="A7RF43"/>
<evidence type="ECO:0000256" key="4">
    <source>
        <dbReference type="ARBA" id="ARBA00022723"/>
    </source>
</evidence>
<feature type="domain" description="Spondin" evidence="9">
    <location>
        <begin position="1"/>
        <end position="184"/>
    </location>
</feature>
<dbReference type="Proteomes" id="UP000001593">
    <property type="component" value="Unassembled WGS sequence"/>
</dbReference>
<comment type="subcellular location">
    <subcellularLocation>
        <location evidence="1">Secreted</location>
        <location evidence="1">Extracellular space</location>
        <location evidence="1">Extracellular matrix</location>
    </subcellularLocation>
</comment>
<dbReference type="InterPro" id="IPR000884">
    <property type="entry name" value="TSP1_rpt"/>
</dbReference>
<dbReference type="InterPro" id="IPR036383">
    <property type="entry name" value="TSP1_rpt_sf"/>
</dbReference>
<keyword evidence="2" id="KW-0964">Secreted</keyword>
<dbReference type="Pfam" id="PF06468">
    <property type="entry name" value="Spond_N"/>
    <property type="match status" value="1"/>
</dbReference>
<dbReference type="GO" id="GO:0046872">
    <property type="term" value="F:metal ion binding"/>
    <property type="evidence" value="ECO:0007669"/>
    <property type="project" value="UniProtKB-KW"/>
</dbReference>
<dbReference type="EMBL" id="DS469507">
    <property type="protein sequence ID" value="EDO49895.1"/>
    <property type="molecule type" value="Genomic_DNA"/>
</dbReference>
<dbReference type="Pfam" id="PF19028">
    <property type="entry name" value="TSP1_spondin"/>
    <property type="match status" value="2"/>
</dbReference>
<keyword evidence="3" id="KW-0272">Extracellular matrix</keyword>
<keyword evidence="11" id="KW-1185">Reference proteome</keyword>
<dbReference type="STRING" id="45351.A7RF43"/>
<dbReference type="InterPro" id="IPR038678">
    <property type="entry name" value="Spondin_N_sf"/>
</dbReference>